<reference evidence="2 3" key="1">
    <citation type="submission" date="2020-05" db="EMBL/GenBank/DDBJ databases">
        <authorList>
            <person name="Campoy J."/>
            <person name="Schneeberger K."/>
            <person name="Spophaly S."/>
        </authorList>
    </citation>
    <scope>NUCLEOTIDE SEQUENCE [LARGE SCALE GENOMIC DNA]</scope>
    <source>
        <strain evidence="2">PruArmRojPasFocal</strain>
    </source>
</reference>
<evidence type="ECO:0000313" key="3">
    <source>
        <dbReference type="Proteomes" id="UP000507222"/>
    </source>
</evidence>
<gene>
    <name evidence="2" type="ORF">CURHAP_LOCUS27256</name>
</gene>
<feature type="transmembrane region" description="Helical" evidence="1">
    <location>
        <begin position="7"/>
        <end position="28"/>
    </location>
</feature>
<organism evidence="2 3">
    <name type="scientific">Prunus armeniaca</name>
    <name type="common">Apricot</name>
    <name type="synonym">Armeniaca vulgaris</name>
    <dbReference type="NCBI Taxonomy" id="36596"/>
    <lineage>
        <taxon>Eukaryota</taxon>
        <taxon>Viridiplantae</taxon>
        <taxon>Streptophyta</taxon>
        <taxon>Embryophyta</taxon>
        <taxon>Tracheophyta</taxon>
        <taxon>Spermatophyta</taxon>
        <taxon>Magnoliopsida</taxon>
        <taxon>eudicotyledons</taxon>
        <taxon>Gunneridae</taxon>
        <taxon>Pentapetalae</taxon>
        <taxon>rosids</taxon>
        <taxon>fabids</taxon>
        <taxon>Rosales</taxon>
        <taxon>Rosaceae</taxon>
        <taxon>Amygdaloideae</taxon>
        <taxon>Amygdaleae</taxon>
        <taxon>Prunus</taxon>
    </lineage>
</organism>
<dbReference type="AlphaFoldDB" id="A0A6J5UNP2"/>
<keyword evidence="1" id="KW-0472">Membrane</keyword>
<dbReference type="EMBL" id="CAEKDK010000004">
    <property type="protein sequence ID" value="CAB4277493.1"/>
    <property type="molecule type" value="Genomic_DNA"/>
</dbReference>
<name>A0A6J5UNP2_PRUAR</name>
<dbReference type="PROSITE" id="PS51257">
    <property type="entry name" value="PROKAR_LIPOPROTEIN"/>
    <property type="match status" value="1"/>
</dbReference>
<proteinExistence type="predicted"/>
<dbReference type="Pfam" id="PF16913">
    <property type="entry name" value="PUNUT"/>
    <property type="match status" value="1"/>
</dbReference>
<protein>
    <submittedName>
        <fullName evidence="2">Uncharacterized protein</fullName>
    </submittedName>
</protein>
<dbReference type="Proteomes" id="UP000507222">
    <property type="component" value="Unassembled WGS sequence"/>
</dbReference>
<evidence type="ECO:0000256" key="1">
    <source>
        <dbReference type="SAM" id="Phobius"/>
    </source>
</evidence>
<evidence type="ECO:0000313" key="2">
    <source>
        <dbReference type="EMBL" id="CAB4277493.1"/>
    </source>
</evidence>
<accession>A0A6J5UNP2</accession>
<keyword evidence="1" id="KW-0812">Transmembrane</keyword>
<keyword evidence="1" id="KW-1133">Transmembrane helix</keyword>
<feature type="transmembrane region" description="Helical" evidence="1">
    <location>
        <begin position="121"/>
        <end position="142"/>
    </location>
</feature>
<sequence>MEQTPKAFAVSVSLALLVAFGCFLYSLSRTILPSCVHMFPHLRIPVGLQCAFLLLPQLTEVHSLHFQRSRPAHHLLCLLVFQGDSDSADAAGVAFNWTFGQWRAEGFKEIDGGVLIKASSLFSNVVGTLGLPVVPVLPVIFFHDKMFRIKHYLDDHMSKTAENENARLKH</sequence>